<comment type="catalytic activity">
    <reaction evidence="3 4">
        <text>an acyl phosphate + H2O = a carboxylate + phosphate + H(+)</text>
        <dbReference type="Rhea" id="RHEA:14965"/>
        <dbReference type="ChEBI" id="CHEBI:15377"/>
        <dbReference type="ChEBI" id="CHEBI:15378"/>
        <dbReference type="ChEBI" id="CHEBI:29067"/>
        <dbReference type="ChEBI" id="CHEBI:43474"/>
        <dbReference type="ChEBI" id="CHEBI:59918"/>
        <dbReference type="EC" id="3.6.1.7"/>
    </reaction>
</comment>
<dbReference type="EMBL" id="STFF01000002">
    <property type="protein sequence ID" value="THU39968.1"/>
    <property type="molecule type" value="Genomic_DNA"/>
</dbReference>
<protein>
    <recommendedName>
        <fullName evidence="2 4">acylphosphatase</fullName>
        <ecNumber evidence="2 4">3.6.1.7</ecNumber>
    </recommendedName>
</protein>
<dbReference type="PANTHER" id="PTHR47268:SF4">
    <property type="entry name" value="ACYLPHOSPHATASE"/>
    <property type="match status" value="1"/>
</dbReference>
<accession>A0A4S8HW73</accession>
<evidence type="ECO:0000256" key="5">
    <source>
        <dbReference type="RuleBase" id="RU004168"/>
    </source>
</evidence>
<sequence>MEQTISITVSGVVQGVYYRQSTKEKALELGVSGIVKNLPDGDVQIVATGTADQLEQLVQWCKQGPPHAKVTAVNVEETTKQVFMGFAIQRG</sequence>
<dbReference type="PROSITE" id="PS51160">
    <property type="entry name" value="ACYLPHOSPHATASE_3"/>
    <property type="match status" value="1"/>
</dbReference>
<evidence type="ECO:0000259" key="6">
    <source>
        <dbReference type="PROSITE" id="PS51160"/>
    </source>
</evidence>
<gene>
    <name evidence="7" type="ORF">FAM09_08740</name>
</gene>
<dbReference type="AlphaFoldDB" id="A0A4S8HW73"/>
<reference evidence="7 8" key="1">
    <citation type="submission" date="2019-04" db="EMBL/GenBank/DDBJ databases">
        <title>Niastella caeni sp. nov., isolated from activated sludge.</title>
        <authorList>
            <person name="Sheng M."/>
        </authorList>
    </citation>
    <scope>NUCLEOTIDE SEQUENCE [LARGE SCALE GENOMIC DNA]</scope>
    <source>
        <strain evidence="7 8">HX-2-15</strain>
    </source>
</reference>
<name>A0A4S8HW73_9BACT</name>
<dbReference type="OrthoDB" id="9808093at2"/>
<evidence type="ECO:0000256" key="4">
    <source>
        <dbReference type="PROSITE-ProRule" id="PRU00520"/>
    </source>
</evidence>
<dbReference type="RefSeq" id="WP_136576724.1">
    <property type="nucleotide sequence ID" value="NZ_STFF01000002.1"/>
</dbReference>
<dbReference type="Gene3D" id="3.30.70.100">
    <property type="match status" value="1"/>
</dbReference>
<comment type="caution">
    <text evidence="7">The sequence shown here is derived from an EMBL/GenBank/DDBJ whole genome shotgun (WGS) entry which is preliminary data.</text>
</comment>
<keyword evidence="8" id="KW-1185">Reference proteome</keyword>
<evidence type="ECO:0000313" key="8">
    <source>
        <dbReference type="Proteomes" id="UP000306918"/>
    </source>
</evidence>
<comment type="similarity">
    <text evidence="1 5">Belongs to the acylphosphatase family.</text>
</comment>
<dbReference type="InterPro" id="IPR020456">
    <property type="entry name" value="Acylphosphatase"/>
</dbReference>
<dbReference type="InterPro" id="IPR036046">
    <property type="entry name" value="Acylphosphatase-like_dom_sf"/>
</dbReference>
<dbReference type="InterPro" id="IPR001792">
    <property type="entry name" value="Acylphosphatase-like_dom"/>
</dbReference>
<evidence type="ECO:0000313" key="7">
    <source>
        <dbReference type="EMBL" id="THU39968.1"/>
    </source>
</evidence>
<dbReference type="Pfam" id="PF00708">
    <property type="entry name" value="Acylphosphatase"/>
    <property type="match status" value="1"/>
</dbReference>
<feature type="active site" evidence="4">
    <location>
        <position position="37"/>
    </location>
</feature>
<dbReference type="PANTHER" id="PTHR47268">
    <property type="entry name" value="ACYLPHOSPHATASE"/>
    <property type="match status" value="1"/>
</dbReference>
<keyword evidence="4" id="KW-0378">Hydrolase</keyword>
<evidence type="ECO:0000256" key="3">
    <source>
        <dbReference type="ARBA" id="ARBA00047645"/>
    </source>
</evidence>
<evidence type="ECO:0000256" key="1">
    <source>
        <dbReference type="ARBA" id="ARBA00005614"/>
    </source>
</evidence>
<evidence type="ECO:0000256" key="2">
    <source>
        <dbReference type="ARBA" id="ARBA00012150"/>
    </source>
</evidence>
<organism evidence="7 8">
    <name type="scientific">Niastella caeni</name>
    <dbReference type="NCBI Taxonomy" id="2569763"/>
    <lineage>
        <taxon>Bacteria</taxon>
        <taxon>Pseudomonadati</taxon>
        <taxon>Bacteroidota</taxon>
        <taxon>Chitinophagia</taxon>
        <taxon>Chitinophagales</taxon>
        <taxon>Chitinophagaceae</taxon>
        <taxon>Niastella</taxon>
    </lineage>
</organism>
<feature type="domain" description="Acylphosphatase-like" evidence="6">
    <location>
        <begin position="4"/>
        <end position="90"/>
    </location>
</feature>
<dbReference type="EC" id="3.6.1.7" evidence="2 4"/>
<feature type="active site" evidence="4">
    <location>
        <position position="19"/>
    </location>
</feature>
<dbReference type="Proteomes" id="UP000306918">
    <property type="component" value="Unassembled WGS sequence"/>
</dbReference>
<dbReference type="GO" id="GO:0003998">
    <property type="term" value="F:acylphosphatase activity"/>
    <property type="evidence" value="ECO:0007669"/>
    <property type="project" value="UniProtKB-EC"/>
</dbReference>
<dbReference type="SUPFAM" id="SSF54975">
    <property type="entry name" value="Acylphosphatase/BLUF domain-like"/>
    <property type="match status" value="1"/>
</dbReference>
<proteinExistence type="inferred from homology"/>